<gene>
    <name evidence="3" type="ORF">NEOLEDRAFT_557551</name>
</gene>
<keyword evidence="4" id="KW-1185">Reference proteome</keyword>
<organism evidence="3 4">
    <name type="scientific">Neolentinus lepideus HHB14362 ss-1</name>
    <dbReference type="NCBI Taxonomy" id="1314782"/>
    <lineage>
        <taxon>Eukaryota</taxon>
        <taxon>Fungi</taxon>
        <taxon>Dikarya</taxon>
        <taxon>Basidiomycota</taxon>
        <taxon>Agaricomycotina</taxon>
        <taxon>Agaricomycetes</taxon>
        <taxon>Gloeophyllales</taxon>
        <taxon>Gloeophyllaceae</taxon>
        <taxon>Neolentinus</taxon>
    </lineage>
</organism>
<name>A0A165R5J5_9AGAM</name>
<evidence type="ECO:0000313" key="3">
    <source>
        <dbReference type="EMBL" id="KZT23338.1"/>
    </source>
</evidence>
<dbReference type="Proteomes" id="UP000076761">
    <property type="component" value="Unassembled WGS sequence"/>
</dbReference>
<comment type="similarity">
    <text evidence="1">Belongs to the GST superfamily.</text>
</comment>
<dbReference type="InParanoid" id="A0A165R5J5"/>
<accession>A0A165R5J5</accession>
<evidence type="ECO:0000313" key="4">
    <source>
        <dbReference type="Proteomes" id="UP000076761"/>
    </source>
</evidence>
<proteinExistence type="inferred from homology"/>
<dbReference type="EMBL" id="KV425586">
    <property type="protein sequence ID" value="KZT23338.1"/>
    <property type="molecule type" value="Genomic_DNA"/>
</dbReference>
<dbReference type="SUPFAM" id="SSF52833">
    <property type="entry name" value="Thioredoxin-like"/>
    <property type="match status" value="1"/>
</dbReference>
<sequence length="161" mass="17711">MPDAPEISRQFPPSLLGKPPAPCGCILASARPCQTSATDCHQNACVLLGNSEATEIYPVNSTLSVKLAASGCLTSVNLSVLTMRGSRADVRDHLRVSWAGEQKEPKFLELHPNGRISAIAEHFNGFVLWESCAILLYIMDKYDKEGNLEFRDPSGYYRQLQ</sequence>
<dbReference type="Gene3D" id="1.20.1050.130">
    <property type="match status" value="1"/>
</dbReference>
<dbReference type="AlphaFoldDB" id="A0A165R5J5"/>
<dbReference type="Pfam" id="PF02798">
    <property type="entry name" value="GST_N"/>
    <property type="match status" value="1"/>
</dbReference>
<dbReference type="PANTHER" id="PTHR44051">
    <property type="entry name" value="GLUTATHIONE S-TRANSFERASE-RELATED"/>
    <property type="match status" value="1"/>
</dbReference>
<evidence type="ECO:0000259" key="2">
    <source>
        <dbReference type="Pfam" id="PF02798"/>
    </source>
</evidence>
<evidence type="ECO:0000256" key="1">
    <source>
        <dbReference type="ARBA" id="ARBA00007409"/>
    </source>
</evidence>
<dbReference type="STRING" id="1314782.A0A165R5J5"/>
<protein>
    <recommendedName>
        <fullName evidence="2">GST N-terminal domain-containing protein</fullName>
    </recommendedName>
</protein>
<reference evidence="3 4" key="1">
    <citation type="journal article" date="2016" name="Mol. Biol. Evol.">
        <title>Comparative Genomics of Early-Diverging Mushroom-Forming Fungi Provides Insights into the Origins of Lignocellulose Decay Capabilities.</title>
        <authorList>
            <person name="Nagy L.G."/>
            <person name="Riley R."/>
            <person name="Tritt A."/>
            <person name="Adam C."/>
            <person name="Daum C."/>
            <person name="Floudas D."/>
            <person name="Sun H."/>
            <person name="Yadav J.S."/>
            <person name="Pangilinan J."/>
            <person name="Larsson K.H."/>
            <person name="Matsuura K."/>
            <person name="Barry K."/>
            <person name="Labutti K."/>
            <person name="Kuo R."/>
            <person name="Ohm R.A."/>
            <person name="Bhattacharya S.S."/>
            <person name="Shirouzu T."/>
            <person name="Yoshinaga Y."/>
            <person name="Martin F.M."/>
            <person name="Grigoriev I.V."/>
            <person name="Hibbett D.S."/>
        </authorList>
    </citation>
    <scope>NUCLEOTIDE SEQUENCE [LARGE SCALE GENOMIC DNA]</scope>
    <source>
        <strain evidence="3 4">HHB14362 ss-1</strain>
    </source>
</reference>
<dbReference type="PANTHER" id="PTHR44051:SF3">
    <property type="entry name" value="TRANSCRIPTIONAL REGULATOR URE2"/>
    <property type="match status" value="1"/>
</dbReference>
<feature type="domain" description="GST N-terminal" evidence="2">
    <location>
        <begin position="99"/>
        <end position="138"/>
    </location>
</feature>
<dbReference type="OrthoDB" id="422574at2759"/>
<dbReference type="InterPro" id="IPR004045">
    <property type="entry name" value="Glutathione_S-Trfase_N"/>
</dbReference>
<dbReference type="InterPro" id="IPR036249">
    <property type="entry name" value="Thioredoxin-like_sf"/>
</dbReference>